<keyword evidence="2" id="KW-1185">Reference proteome</keyword>
<name>A0A1J9RCI5_9EURO</name>
<evidence type="ECO:0000313" key="1">
    <source>
        <dbReference type="EMBL" id="OJD26231.1"/>
    </source>
</evidence>
<sequence>MACHWPLWDMLPHFNSTTKCRINFTWAELDLHVKEGESMTRIGNMPKSFRDKGVLPVDGMVDPEDYEAAKANFAKCNEIFVGLAKDEEERELFNKLWPYQNQESE</sequence>
<dbReference type="VEuPathDB" id="FungiDB:ACJ73_02401"/>
<proteinExistence type="predicted"/>
<dbReference type="Proteomes" id="UP000242791">
    <property type="component" value="Unassembled WGS sequence"/>
</dbReference>
<protein>
    <submittedName>
        <fullName evidence="1">Uncharacterized protein</fullName>
    </submittedName>
</protein>
<dbReference type="OrthoDB" id="10003767at2759"/>
<accession>A0A1J9RCI5</accession>
<reference evidence="1 2" key="1">
    <citation type="submission" date="2015-08" db="EMBL/GenBank/DDBJ databases">
        <title>Emmonsia species relationships and genome sequence.</title>
        <authorList>
            <person name="Cuomo C.A."/>
            <person name="Schwartz I.S."/>
            <person name="Kenyon C."/>
            <person name="De Hoog G.S."/>
            <person name="Govender N.P."/>
            <person name="Botha A."/>
            <person name="Moreno L."/>
            <person name="De Vries M."/>
            <person name="Munoz J.F."/>
            <person name="Stielow J.B."/>
        </authorList>
    </citation>
    <scope>NUCLEOTIDE SEQUENCE [LARGE SCALE GENOMIC DNA]</scope>
    <source>
        <strain evidence="1 2">EI222</strain>
    </source>
</reference>
<gene>
    <name evidence="1" type="ORF">ACJ73_02401</name>
</gene>
<evidence type="ECO:0000313" key="2">
    <source>
        <dbReference type="Proteomes" id="UP000242791"/>
    </source>
</evidence>
<dbReference type="EMBL" id="LGTZ01000254">
    <property type="protein sequence ID" value="OJD26231.1"/>
    <property type="molecule type" value="Genomic_DNA"/>
</dbReference>
<organism evidence="1 2">
    <name type="scientific">Blastomyces percursus</name>
    <dbReference type="NCBI Taxonomy" id="1658174"/>
    <lineage>
        <taxon>Eukaryota</taxon>
        <taxon>Fungi</taxon>
        <taxon>Dikarya</taxon>
        <taxon>Ascomycota</taxon>
        <taxon>Pezizomycotina</taxon>
        <taxon>Eurotiomycetes</taxon>
        <taxon>Eurotiomycetidae</taxon>
        <taxon>Onygenales</taxon>
        <taxon>Ajellomycetaceae</taxon>
        <taxon>Blastomyces</taxon>
    </lineage>
</organism>
<comment type="caution">
    <text evidence="1">The sequence shown here is derived from an EMBL/GenBank/DDBJ whole genome shotgun (WGS) entry which is preliminary data.</text>
</comment>
<dbReference type="AlphaFoldDB" id="A0A1J9RCI5"/>